<keyword evidence="1" id="KW-0732">Signal</keyword>
<evidence type="ECO:0000256" key="1">
    <source>
        <dbReference type="SAM" id="SignalP"/>
    </source>
</evidence>
<evidence type="ECO:0000313" key="2">
    <source>
        <dbReference type="EMBL" id="MFC0604645.1"/>
    </source>
</evidence>
<dbReference type="EMBL" id="JBHLTQ010000004">
    <property type="protein sequence ID" value="MFC0604645.1"/>
    <property type="molecule type" value="Genomic_DNA"/>
</dbReference>
<evidence type="ECO:0000313" key="3">
    <source>
        <dbReference type="Proteomes" id="UP001589832"/>
    </source>
</evidence>
<gene>
    <name evidence="2" type="ORF">ACFFGA_08780</name>
</gene>
<keyword evidence="3" id="KW-1185">Reference proteome</keyword>
<reference evidence="2 3" key="1">
    <citation type="submission" date="2024-09" db="EMBL/GenBank/DDBJ databases">
        <authorList>
            <person name="Sun Q."/>
            <person name="Mori K."/>
        </authorList>
    </citation>
    <scope>NUCLEOTIDE SEQUENCE [LARGE SCALE GENOMIC DNA]</scope>
    <source>
        <strain evidence="2 3">NCAIM B.02481</strain>
    </source>
</reference>
<sequence>MKTKTNKFFLLAFFALLCFTSCLNEETEVNTPNEQETIEPTSQLATLMSMTTAHFGGMDDILDDSSCFSIELPVTIIVGDITIIIETEADLGQLEDLFEQFEDDDDFLDFVFPITLIFSDYTEVVIENEDQLENFINECDDDDLDDVIECVNFVYPISFSVFNSEFNLIDTVVIENDEALYQFLDDLEDDDSALIVSLNYPVTLEYTNGDTVEVNSNQELAQAIEAAGDDCDDDEYDCNEEDIAELLVACPWDIDDENNDFEIYQIIFNEDGSLAITEGETTSAIGGNWTLTSTDNGLILHLFDLTAFQGDLGGEWLIVDCDDDEIEIVRGDYAIELEQDCEDDLECFISDINELLGESCAWRLETNLIDSVVPIYVYFTPNGQVLVDNGNGTENQIGTYELMLVAGNVFIELSLQQGFNDLSGQWQVVECDDDDLYLVNGDNYIDLEEECDLYEGDEVFNCFGDFEIVECHQPNNVPIYNLSTNTVGLIDCQYPFAASFHTTIADAENNTNAIVETEAYGTLESQVYLRIEAASGNYQIYTVYLNTEECDYFGCFEDRVVEVCDEGVFDGSADFDLNAIYDCPEDNVEWSFHTSIADAETSVNPLISPFTNYTNPQTIYVRVQLAGNPSAFEVFEVELIVSDCTNTSGCGEADVDAFLTSCIWNAVNYNGSDNLMEWNFSFNASNQIVIIYTDTDTIDATWTTSQSNDGVIVTFTNVAGPNIQAISGEWLVVECEEDRLELHRGDDILVLERTCN</sequence>
<name>A0ABV6Q8Q0_9FLAO</name>
<evidence type="ECO:0008006" key="4">
    <source>
        <dbReference type="Google" id="ProtNLM"/>
    </source>
</evidence>
<protein>
    <recommendedName>
        <fullName evidence="4">Lipocalin-like domain-containing protein</fullName>
    </recommendedName>
</protein>
<feature type="chain" id="PRO_5045061537" description="Lipocalin-like domain-containing protein" evidence="1">
    <location>
        <begin position="25"/>
        <end position="756"/>
    </location>
</feature>
<organism evidence="2 3">
    <name type="scientific">Winogradskyella pulchriflava</name>
    <dbReference type="NCBI Taxonomy" id="1110688"/>
    <lineage>
        <taxon>Bacteria</taxon>
        <taxon>Pseudomonadati</taxon>
        <taxon>Bacteroidota</taxon>
        <taxon>Flavobacteriia</taxon>
        <taxon>Flavobacteriales</taxon>
        <taxon>Flavobacteriaceae</taxon>
        <taxon>Winogradskyella</taxon>
    </lineage>
</organism>
<accession>A0ABV6Q8Q0</accession>
<proteinExistence type="predicted"/>
<comment type="caution">
    <text evidence="2">The sequence shown here is derived from an EMBL/GenBank/DDBJ whole genome shotgun (WGS) entry which is preliminary data.</text>
</comment>
<dbReference type="Proteomes" id="UP001589832">
    <property type="component" value="Unassembled WGS sequence"/>
</dbReference>
<feature type="signal peptide" evidence="1">
    <location>
        <begin position="1"/>
        <end position="24"/>
    </location>
</feature>
<dbReference type="RefSeq" id="WP_386062638.1">
    <property type="nucleotide sequence ID" value="NZ_JBHLTQ010000004.1"/>
</dbReference>